<feature type="transmembrane region" description="Helical" evidence="8">
    <location>
        <begin position="7"/>
        <end position="28"/>
    </location>
</feature>
<keyword evidence="4" id="KW-0808">Transferase</keyword>
<evidence type="ECO:0000256" key="3">
    <source>
        <dbReference type="ARBA" id="ARBA00022676"/>
    </source>
</evidence>
<feature type="transmembrane region" description="Helical" evidence="8">
    <location>
        <begin position="155"/>
        <end position="183"/>
    </location>
</feature>
<evidence type="ECO:0000256" key="1">
    <source>
        <dbReference type="ARBA" id="ARBA00004651"/>
    </source>
</evidence>
<dbReference type="PANTHER" id="PTHR33908">
    <property type="entry name" value="MANNOSYLTRANSFERASE YKCB-RELATED"/>
    <property type="match status" value="1"/>
</dbReference>
<keyword evidence="5 8" id="KW-0812">Transmembrane</keyword>
<dbReference type="PANTHER" id="PTHR33908:SF11">
    <property type="entry name" value="MEMBRANE PROTEIN"/>
    <property type="match status" value="1"/>
</dbReference>
<keyword evidence="3" id="KW-0328">Glycosyltransferase</keyword>
<evidence type="ECO:0000313" key="10">
    <source>
        <dbReference type="EMBL" id="SPH25094.1"/>
    </source>
</evidence>
<dbReference type="InterPro" id="IPR050297">
    <property type="entry name" value="LipidA_mod_glycosyltrf_83"/>
</dbReference>
<dbReference type="Pfam" id="PF13231">
    <property type="entry name" value="PMT_2"/>
    <property type="match status" value="1"/>
</dbReference>
<evidence type="ECO:0000256" key="7">
    <source>
        <dbReference type="ARBA" id="ARBA00023136"/>
    </source>
</evidence>
<evidence type="ECO:0000256" key="8">
    <source>
        <dbReference type="SAM" id="Phobius"/>
    </source>
</evidence>
<dbReference type="GO" id="GO:0016763">
    <property type="term" value="F:pentosyltransferase activity"/>
    <property type="evidence" value="ECO:0007669"/>
    <property type="project" value="TreeGrafter"/>
</dbReference>
<feature type="domain" description="Glycosyltransferase RgtA/B/C/D-like" evidence="9">
    <location>
        <begin position="53"/>
        <end position="212"/>
    </location>
</feature>
<dbReference type="RefSeq" id="WP_181366579.1">
    <property type="nucleotide sequence ID" value="NZ_OMOQ01000009.1"/>
</dbReference>
<keyword evidence="2" id="KW-1003">Cell membrane</keyword>
<accession>A0A2R8BNZ6</accession>
<gene>
    <name evidence="10" type="ORF">DEA8626_04130</name>
</gene>
<evidence type="ECO:0000256" key="4">
    <source>
        <dbReference type="ARBA" id="ARBA00022679"/>
    </source>
</evidence>
<feature type="transmembrane region" description="Helical" evidence="8">
    <location>
        <begin position="300"/>
        <end position="318"/>
    </location>
</feature>
<sequence>MPERAAWLPQAALVVGAVTVLRIVALGFDRTDLFVDESQYWLWGQRLDFGYYSKPPLIAWVIRAVTELAGSDAPFWVRLPGSLFHGATALILAALAARLFSARAAVFVALAYATLPMTTLGSILISTDTIMAPFFAGALYFFFRAAGEAQFRNAALAGLCLGLAFLAKYAAAYFLIGGALAHLLAPSARLTLRNWIAMLAVFALVILPNVAWNIANDLTTVEHTMDNVGWVRGAAWMSGLNPAGLAEFFFSQFAVFGPVMFAALLWFWVRPGRAKPLVWFSVPPLAIVCVQALMSKAYANWAVAAYFAGTLIVVPLLLQRAPRLLALSLVINGTIAALLPVLTVTAPAPEVNGRPLLARYLGRADLSRQILAEAEATGATAIVAEGRDLLADLFHTGRGAPVAFYALPPKGRPRSYYEQNFPLPEAAGGVLYVAARAPVCNGQEVAPSRLLDTGGGAYDGRHIAIYPVPGNCILDAD</sequence>
<comment type="subcellular location">
    <subcellularLocation>
        <location evidence="1">Cell membrane</location>
        <topology evidence="1">Multi-pass membrane protein</topology>
    </subcellularLocation>
</comment>
<feature type="transmembrane region" description="Helical" evidence="8">
    <location>
        <begin position="195"/>
        <end position="215"/>
    </location>
</feature>
<reference evidence="10 11" key="1">
    <citation type="submission" date="2018-03" db="EMBL/GenBank/DDBJ databases">
        <authorList>
            <person name="Keele B.F."/>
        </authorList>
    </citation>
    <scope>NUCLEOTIDE SEQUENCE [LARGE SCALE GENOMIC DNA]</scope>
    <source>
        <strain evidence="10 11">CECT 8626</strain>
    </source>
</reference>
<feature type="transmembrane region" description="Helical" evidence="8">
    <location>
        <begin position="325"/>
        <end position="346"/>
    </location>
</feature>
<evidence type="ECO:0000313" key="11">
    <source>
        <dbReference type="Proteomes" id="UP000244924"/>
    </source>
</evidence>
<dbReference type="GO" id="GO:0005886">
    <property type="term" value="C:plasma membrane"/>
    <property type="evidence" value="ECO:0007669"/>
    <property type="project" value="UniProtKB-SubCell"/>
</dbReference>
<organism evidence="10 11">
    <name type="scientific">Albidovulum aquaemixtae</name>
    <dbReference type="NCBI Taxonomy" id="1542388"/>
    <lineage>
        <taxon>Bacteria</taxon>
        <taxon>Pseudomonadati</taxon>
        <taxon>Pseudomonadota</taxon>
        <taxon>Alphaproteobacteria</taxon>
        <taxon>Rhodobacterales</taxon>
        <taxon>Paracoccaceae</taxon>
        <taxon>Albidovulum</taxon>
    </lineage>
</organism>
<keyword evidence="6 8" id="KW-1133">Transmembrane helix</keyword>
<protein>
    <recommendedName>
        <fullName evidence="9">Glycosyltransferase RgtA/B/C/D-like domain-containing protein</fullName>
    </recommendedName>
</protein>
<feature type="transmembrane region" description="Helical" evidence="8">
    <location>
        <begin position="120"/>
        <end position="143"/>
    </location>
</feature>
<dbReference type="EMBL" id="OMOQ01000009">
    <property type="protein sequence ID" value="SPH25094.1"/>
    <property type="molecule type" value="Genomic_DNA"/>
</dbReference>
<evidence type="ECO:0000259" key="9">
    <source>
        <dbReference type="Pfam" id="PF13231"/>
    </source>
</evidence>
<dbReference type="GO" id="GO:0009103">
    <property type="term" value="P:lipopolysaccharide biosynthetic process"/>
    <property type="evidence" value="ECO:0007669"/>
    <property type="project" value="UniProtKB-ARBA"/>
</dbReference>
<proteinExistence type="predicted"/>
<name>A0A2R8BNZ6_9RHOB</name>
<keyword evidence="11" id="KW-1185">Reference proteome</keyword>
<keyword evidence="7 8" id="KW-0472">Membrane</keyword>
<dbReference type="AlphaFoldDB" id="A0A2R8BNZ6"/>
<evidence type="ECO:0000256" key="2">
    <source>
        <dbReference type="ARBA" id="ARBA00022475"/>
    </source>
</evidence>
<dbReference type="Proteomes" id="UP000244924">
    <property type="component" value="Unassembled WGS sequence"/>
</dbReference>
<evidence type="ECO:0000256" key="6">
    <source>
        <dbReference type="ARBA" id="ARBA00022989"/>
    </source>
</evidence>
<dbReference type="InterPro" id="IPR038731">
    <property type="entry name" value="RgtA/B/C-like"/>
</dbReference>
<feature type="transmembrane region" description="Helical" evidence="8">
    <location>
        <begin position="248"/>
        <end position="269"/>
    </location>
</feature>
<evidence type="ECO:0000256" key="5">
    <source>
        <dbReference type="ARBA" id="ARBA00022692"/>
    </source>
</evidence>
<feature type="transmembrane region" description="Helical" evidence="8">
    <location>
        <begin position="276"/>
        <end position="294"/>
    </location>
</feature>